<dbReference type="PANTHER" id="PTHR38167:SF1">
    <property type="entry name" value="C2H2-TYPE DOMAIN-CONTAINING PROTEIN"/>
    <property type="match status" value="1"/>
</dbReference>
<dbReference type="STRING" id="97972.A0A2V1DG23"/>
<keyword evidence="3" id="KW-1185">Reference proteome</keyword>
<reference evidence="2 3" key="1">
    <citation type="journal article" date="2018" name="Sci. Rep.">
        <title>Comparative genomics provides insights into the lifestyle and reveals functional heterogeneity of dark septate endophytic fungi.</title>
        <authorList>
            <person name="Knapp D.G."/>
            <person name="Nemeth J.B."/>
            <person name="Barry K."/>
            <person name="Hainaut M."/>
            <person name="Henrissat B."/>
            <person name="Johnson J."/>
            <person name="Kuo A."/>
            <person name="Lim J.H.P."/>
            <person name="Lipzen A."/>
            <person name="Nolan M."/>
            <person name="Ohm R.A."/>
            <person name="Tamas L."/>
            <person name="Grigoriev I.V."/>
            <person name="Spatafora J.W."/>
            <person name="Nagy L.G."/>
            <person name="Kovacs G.M."/>
        </authorList>
    </citation>
    <scope>NUCLEOTIDE SEQUENCE [LARGE SCALE GENOMIC DNA]</scope>
    <source>
        <strain evidence="2 3">DSE2036</strain>
    </source>
</reference>
<feature type="region of interest" description="Disordered" evidence="1">
    <location>
        <begin position="170"/>
        <end position="194"/>
    </location>
</feature>
<name>A0A2V1DG23_9PLEO</name>
<feature type="compositionally biased region" description="Polar residues" evidence="1">
    <location>
        <begin position="51"/>
        <end position="68"/>
    </location>
</feature>
<dbReference type="AlphaFoldDB" id="A0A2V1DG23"/>
<evidence type="ECO:0000313" key="2">
    <source>
        <dbReference type="EMBL" id="PVH96149.1"/>
    </source>
</evidence>
<dbReference type="EMBL" id="KZ805473">
    <property type="protein sequence ID" value="PVH96149.1"/>
    <property type="molecule type" value="Genomic_DNA"/>
</dbReference>
<gene>
    <name evidence="2" type="ORF">DM02DRAFT_731404</name>
</gene>
<evidence type="ECO:0008006" key="4">
    <source>
        <dbReference type="Google" id="ProtNLM"/>
    </source>
</evidence>
<dbReference type="PANTHER" id="PTHR38167">
    <property type="entry name" value="C2H2-TYPE DOMAIN-CONTAINING PROTEIN"/>
    <property type="match status" value="1"/>
</dbReference>
<feature type="region of interest" description="Disordered" evidence="1">
    <location>
        <begin position="51"/>
        <end position="93"/>
    </location>
</feature>
<protein>
    <recommendedName>
        <fullName evidence="4">C2H2-type domain-containing protein</fullName>
    </recommendedName>
</protein>
<accession>A0A2V1DG23</accession>
<evidence type="ECO:0000256" key="1">
    <source>
        <dbReference type="SAM" id="MobiDB-lite"/>
    </source>
</evidence>
<dbReference type="Proteomes" id="UP000244855">
    <property type="component" value="Unassembled WGS sequence"/>
</dbReference>
<organism evidence="2 3">
    <name type="scientific">Periconia macrospinosa</name>
    <dbReference type="NCBI Taxonomy" id="97972"/>
    <lineage>
        <taxon>Eukaryota</taxon>
        <taxon>Fungi</taxon>
        <taxon>Dikarya</taxon>
        <taxon>Ascomycota</taxon>
        <taxon>Pezizomycotina</taxon>
        <taxon>Dothideomycetes</taxon>
        <taxon>Pleosporomycetidae</taxon>
        <taxon>Pleosporales</taxon>
        <taxon>Massarineae</taxon>
        <taxon>Periconiaceae</taxon>
        <taxon>Periconia</taxon>
    </lineage>
</organism>
<sequence>MDNEAKTMLEKAIMTATLPRLRNTFWEICLENPQTASIACKKLLSRTNRSGNNPFLSTSPSHDTANLSSEDEEVQHEKRDEHENRKRKRDMFPTTTSVVQPRYDVCEQCDKEYDVEYNSATACIYHPGLLDGTEEFYEDVYDDDEFDHEEMFADSPELYEWNCCGRQGGKAGYKKGPHRPKKNRNEAKVRFIDR</sequence>
<feature type="compositionally biased region" description="Basic and acidic residues" evidence="1">
    <location>
        <begin position="75"/>
        <end position="84"/>
    </location>
</feature>
<proteinExistence type="predicted"/>
<feature type="compositionally biased region" description="Basic and acidic residues" evidence="1">
    <location>
        <begin position="183"/>
        <end position="194"/>
    </location>
</feature>
<dbReference type="OrthoDB" id="5422613at2759"/>
<evidence type="ECO:0000313" key="3">
    <source>
        <dbReference type="Proteomes" id="UP000244855"/>
    </source>
</evidence>
<feature type="compositionally biased region" description="Basic residues" evidence="1">
    <location>
        <begin position="172"/>
        <end position="182"/>
    </location>
</feature>